<sequence length="257" mass="30018">MANSISFDDNNCSGRWQLIDKLNIKITFDWQIYSETNKFITEFRTNYVEEGFWYGFGLSSSSNVTNESLVYVLRRRENDSEIFWDIYNVTQSDVIVIDRNNSSLVTFQPVSSSGLLTVQPRMYERECSYFVYMRGRFLNDKPLLPDEIRSNQSLCLACQRLNSKLTMLPSSINPTTDRVQVSTSDYTSMVTPTNSRQEVNFIWFGRILNRLWTTDYRTLDSVSSQQLRLDLQNFFLLLISSTSPLFICQQFELLSLE</sequence>
<dbReference type="AlphaFoldDB" id="A0A814K410"/>
<accession>A0A814K410</accession>
<protein>
    <recommendedName>
        <fullName evidence="3">DOMON domain-containing protein</fullName>
    </recommendedName>
</protein>
<proteinExistence type="predicted"/>
<gene>
    <name evidence="1" type="ORF">XAT740_LOCUS15516</name>
</gene>
<evidence type="ECO:0000313" key="1">
    <source>
        <dbReference type="EMBL" id="CAF1045892.1"/>
    </source>
</evidence>
<comment type="caution">
    <text evidence="1">The sequence shown here is derived from an EMBL/GenBank/DDBJ whole genome shotgun (WGS) entry which is preliminary data.</text>
</comment>
<dbReference type="EMBL" id="CAJNOR010000959">
    <property type="protein sequence ID" value="CAF1045892.1"/>
    <property type="molecule type" value="Genomic_DNA"/>
</dbReference>
<evidence type="ECO:0008006" key="3">
    <source>
        <dbReference type="Google" id="ProtNLM"/>
    </source>
</evidence>
<keyword evidence="2" id="KW-1185">Reference proteome</keyword>
<evidence type="ECO:0000313" key="2">
    <source>
        <dbReference type="Proteomes" id="UP000663828"/>
    </source>
</evidence>
<dbReference type="Proteomes" id="UP000663828">
    <property type="component" value="Unassembled WGS sequence"/>
</dbReference>
<name>A0A814K410_ADIRI</name>
<organism evidence="1 2">
    <name type="scientific">Adineta ricciae</name>
    <name type="common">Rotifer</name>
    <dbReference type="NCBI Taxonomy" id="249248"/>
    <lineage>
        <taxon>Eukaryota</taxon>
        <taxon>Metazoa</taxon>
        <taxon>Spiralia</taxon>
        <taxon>Gnathifera</taxon>
        <taxon>Rotifera</taxon>
        <taxon>Eurotatoria</taxon>
        <taxon>Bdelloidea</taxon>
        <taxon>Adinetida</taxon>
        <taxon>Adinetidae</taxon>
        <taxon>Adineta</taxon>
    </lineage>
</organism>
<reference evidence="1" key="1">
    <citation type="submission" date="2021-02" db="EMBL/GenBank/DDBJ databases">
        <authorList>
            <person name="Nowell W R."/>
        </authorList>
    </citation>
    <scope>NUCLEOTIDE SEQUENCE</scope>
</reference>